<feature type="region of interest" description="Disordered" evidence="1">
    <location>
        <begin position="97"/>
        <end position="160"/>
    </location>
</feature>
<evidence type="ECO:0000313" key="2">
    <source>
        <dbReference type="EMBL" id="UGC97721.1"/>
    </source>
</evidence>
<proteinExistence type="predicted"/>
<dbReference type="EMBL" id="OL396571">
    <property type="protein sequence ID" value="UGC97721.1"/>
    <property type="molecule type" value="Genomic_DNA"/>
</dbReference>
<dbReference type="Proteomes" id="UP000828384">
    <property type="component" value="Segment"/>
</dbReference>
<gene>
    <name evidence="2" type="ORF">pdc_08</name>
</gene>
<organism evidence="2 3">
    <name type="scientific">Pantoea phage PdC23</name>
    <dbReference type="NCBI Taxonomy" id="2894356"/>
    <lineage>
        <taxon>Viruses</taxon>
        <taxon>Duplodnaviria</taxon>
        <taxon>Heunggongvirae</taxon>
        <taxon>Uroviricota</taxon>
        <taxon>Caudoviricetes</taxon>
        <taxon>Felixviridae</taxon>
        <taxon>Certevirus</taxon>
        <taxon>Certevirus C23</taxon>
    </lineage>
</organism>
<reference evidence="2" key="1">
    <citation type="journal article" date="2022" name="Curr. Microbiol.">
        <title>Isolation, Characterization, and Comparative Genomic Analysis of vB_Pd_C23, a Novel Bacteriophage of Pantoea dispersa.</title>
        <authorList>
            <person name="Grami E."/>
            <person name="Laadouze I."/>
            <person name="Ben Tiba S."/>
            <person name="Hafiane A."/>
            <person name="Sealey K.S."/>
            <person name="Saidi N."/>
        </authorList>
    </citation>
    <scope>NUCLEOTIDE SEQUENCE</scope>
</reference>
<accession>A0AAE9C7T2</accession>
<feature type="compositionally biased region" description="Basic and acidic residues" evidence="1">
    <location>
        <begin position="150"/>
        <end position="160"/>
    </location>
</feature>
<keyword evidence="3" id="KW-1185">Reference proteome</keyword>
<evidence type="ECO:0000313" key="3">
    <source>
        <dbReference type="Proteomes" id="UP000828384"/>
    </source>
</evidence>
<protein>
    <submittedName>
        <fullName evidence="2">Uncharacterized protein</fullName>
    </submittedName>
</protein>
<name>A0AAE9C7T2_9CAUD</name>
<sequence length="160" mass="18069">MKLYVANTTKQNHKFTFRLPEMKHNKIVEIKAGSQMMVHNGTSDELDAIISHHQIYGLKEAKKLDQHQEYIGLCYSIDKPVTYGNIENAIRDNDEKLTRDAHKRRQAAAAGIDQNLKNQGIGYDGSLEISAEQAKSRDDNDETPTVNEKISTEKRGGSKK</sequence>
<evidence type="ECO:0000256" key="1">
    <source>
        <dbReference type="SAM" id="MobiDB-lite"/>
    </source>
</evidence>